<name>A0A1J1J834_9DIPT</name>
<evidence type="ECO:0000313" key="2">
    <source>
        <dbReference type="Proteomes" id="UP000183832"/>
    </source>
</evidence>
<gene>
    <name evidence="1" type="ORF">CLUMA_CG021112</name>
</gene>
<organism evidence="1 2">
    <name type="scientific">Clunio marinus</name>
    <dbReference type="NCBI Taxonomy" id="568069"/>
    <lineage>
        <taxon>Eukaryota</taxon>
        <taxon>Metazoa</taxon>
        <taxon>Ecdysozoa</taxon>
        <taxon>Arthropoda</taxon>
        <taxon>Hexapoda</taxon>
        <taxon>Insecta</taxon>
        <taxon>Pterygota</taxon>
        <taxon>Neoptera</taxon>
        <taxon>Endopterygota</taxon>
        <taxon>Diptera</taxon>
        <taxon>Nematocera</taxon>
        <taxon>Chironomoidea</taxon>
        <taxon>Chironomidae</taxon>
        <taxon>Clunio</taxon>
    </lineage>
</organism>
<protein>
    <submittedName>
        <fullName evidence="1">CLUMA_CG021112, isoform A</fullName>
    </submittedName>
</protein>
<accession>A0A1J1J834</accession>
<sequence length="64" mass="7370">MSFYCKYVEGIFHFVCALIKSVRRLSEESFNNLEMDDVVCDACCWIEVVKDGKIDVAAWLLNCV</sequence>
<proteinExistence type="predicted"/>
<keyword evidence="2" id="KW-1185">Reference proteome</keyword>
<evidence type="ECO:0000313" key="1">
    <source>
        <dbReference type="EMBL" id="CRL07932.1"/>
    </source>
</evidence>
<dbReference type="AlphaFoldDB" id="A0A1J1J834"/>
<reference evidence="1 2" key="1">
    <citation type="submission" date="2015-04" db="EMBL/GenBank/DDBJ databases">
        <authorList>
            <person name="Syromyatnikov M.Y."/>
            <person name="Popov V.N."/>
        </authorList>
    </citation>
    <scope>NUCLEOTIDE SEQUENCE [LARGE SCALE GENOMIC DNA]</scope>
</reference>
<dbReference type="Proteomes" id="UP000183832">
    <property type="component" value="Unassembled WGS sequence"/>
</dbReference>
<dbReference type="EMBL" id="CVRI01000074">
    <property type="protein sequence ID" value="CRL07932.1"/>
    <property type="molecule type" value="Genomic_DNA"/>
</dbReference>